<keyword evidence="3" id="KW-1185">Reference proteome</keyword>
<protein>
    <submittedName>
        <fullName evidence="2">DUF721 domain-containing protein</fullName>
    </submittedName>
</protein>
<dbReference type="AlphaFoldDB" id="A0A937DHG5"/>
<dbReference type="Pfam" id="PF05258">
    <property type="entry name" value="DciA"/>
    <property type="match status" value="1"/>
</dbReference>
<proteinExistence type="predicted"/>
<evidence type="ECO:0000313" key="2">
    <source>
        <dbReference type="EMBL" id="MBL0763970.1"/>
    </source>
</evidence>
<dbReference type="RefSeq" id="WP_201917107.1">
    <property type="nucleotide sequence ID" value="NZ_JAERQG010000001.1"/>
</dbReference>
<feature type="compositionally biased region" description="Basic residues" evidence="1">
    <location>
        <begin position="1"/>
        <end position="10"/>
    </location>
</feature>
<feature type="region of interest" description="Disordered" evidence="1">
    <location>
        <begin position="1"/>
        <end position="20"/>
    </location>
</feature>
<organism evidence="2 3">
    <name type="scientific">Marivirga atlantica</name>
    <dbReference type="NCBI Taxonomy" id="1548457"/>
    <lineage>
        <taxon>Bacteria</taxon>
        <taxon>Pseudomonadati</taxon>
        <taxon>Bacteroidota</taxon>
        <taxon>Cytophagia</taxon>
        <taxon>Cytophagales</taxon>
        <taxon>Marivirgaceae</taxon>
        <taxon>Marivirga</taxon>
    </lineage>
</organism>
<sequence>MSYYGKKKTPHPASVRKSDASPLKDVIQDMVEAYNLNKKFDQTNIVNLWPKLMGKAIANRTKSVFVKDQKLFVTVESSVLKQELNMNKAQIIELYATELGKVLIKEVVIL</sequence>
<evidence type="ECO:0000313" key="3">
    <source>
        <dbReference type="Proteomes" id="UP000642920"/>
    </source>
</evidence>
<name>A0A937DHG5_9BACT</name>
<dbReference type="Proteomes" id="UP000642920">
    <property type="component" value="Unassembled WGS sequence"/>
</dbReference>
<dbReference type="InterPro" id="IPR007922">
    <property type="entry name" value="DciA-like"/>
</dbReference>
<dbReference type="PANTHER" id="PTHR36456:SF1">
    <property type="entry name" value="UPF0232 PROTEIN SCO3875"/>
    <property type="match status" value="1"/>
</dbReference>
<evidence type="ECO:0000256" key="1">
    <source>
        <dbReference type="SAM" id="MobiDB-lite"/>
    </source>
</evidence>
<gene>
    <name evidence="2" type="ORF">JKP34_01825</name>
</gene>
<accession>A0A937DHG5</accession>
<dbReference type="EMBL" id="JAERQG010000001">
    <property type="protein sequence ID" value="MBL0763970.1"/>
    <property type="molecule type" value="Genomic_DNA"/>
</dbReference>
<comment type="caution">
    <text evidence="2">The sequence shown here is derived from an EMBL/GenBank/DDBJ whole genome shotgun (WGS) entry which is preliminary data.</text>
</comment>
<dbReference type="PANTHER" id="PTHR36456">
    <property type="entry name" value="UPF0232 PROTEIN SCO3875"/>
    <property type="match status" value="1"/>
</dbReference>
<reference evidence="2" key="1">
    <citation type="submission" date="2021-01" db="EMBL/GenBank/DDBJ databases">
        <title>Marivirga sp. nov., isolated from intertidal surface sediments.</title>
        <authorList>
            <person name="Zhang M."/>
        </authorList>
    </citation>
    <scope>NUCLEOTIDE SEQUENCE</scope>
    <source>
        <strain evidence="2">SM1354</strain>
    </source>
</reference>